<keyword evidence="1" id="KW-0378">Hydrolase</keyword>
<evidence type="ECO:0000256" key="1">
    <source>
        <dbReference type="ARBA" id="ARBA00022801"/>
    </source>
</evidence>
<dbReference type="PANTHER" id="PTHR33308:SF9">
    <property type="entry name" value="PEPTIDOGLYCAN HYDROLASE FLGJ"/>
    <property type="match status" value="1"/>
</dbReference>
<dbReference type="EMBL" id="BAABLV010000036">
    <property type="protein sequence ID" value="GAA4905181.1"/>
    <property type="molecule type" value="Genomic_DNA"/>
</dbReference>
<dbReference type="SUPFAM" id="SSF47090">
    <property type="entry name" value="PGBD-like"/>
    <property type="match status" value="2"/>
</dbReference>
<dbReference type="Gene3D" id="1.10.101.10">
    <property type="entry name" value="PGBD-like superfamily/PGBD"/>
    <property type="match status" value="2"/>
</dbReference>
<sequence length="354" mass="38416">MKIMRWLKLAAVATVLAVVAVPMLQRQPEAAGSTASEFIAKLVKDAQQTERESGIPTSVTIGMAALETGWGRSSMTGQVTVDGKVYDVNTLFNIKCTSTVSPYQTGCVPIRTAEYRSDGTKYYIVDEFRTYANWLDSTRDFARLLTTATRYAAAFQYVDYPDQFVTEVRKGGYATDPKYSELVISIMRTHNLYQYNLRGQGPGYPEGMDGTAPTPAVTAVEMTMFPRLLTGSRGEAVKSLQRLLNTHSAGIGVDGIFGSQTSSAVSAFQRAQKLPVTGKMDDPTWQALLPELNPGAKGEGVRVLQTHLQLKGGSVAITGTFDAATAKALTAFQQLHRIEGSGHSSYATWARLLG</sequence>
<feature type="domain" description="Mannosyl-glycoprotein endo-beta-N-acetylglucosamidase-like" evidence="3">
    <location>
        <begin position="27"/>
        <end position="196"/>
    </location>
</feature>
<keyword evidence="5" id="KW-1185">Reference proteome</keyword>
<evidence type="ECO:0000256" key="2">
    <source>
        <dbReference type="SAM" id="SignalP"/>
    </source>
</evidence>
<accession>A0ABP9FMU0</accession>
<dbReference type="Gene3D" id="1.10.530.10">
    <property type="match status" value="1"/>
</dbReference>
<dbReference type="InterPro" id="IPR002901">
    <property type="entry name" value="MGlyc_endo_b_GlcNAc-like_dom"/>
</dbReference>
<dbReference type="InterPro" id="IPR051056">
    <property type="entry name" value="Glycosyl_Hydrolase_73"/>
</dbReference>
<dbReference type="InterPro" id="IPR002477">
    <property type="entry name" value="Peptidoglycan-bd-like"/>
</dbReference>
<evidence type="ECO:0000313" key="5">
    <source>
        <dbReference type="Proteomes" id="UP001501521"/>
    </source>
</evidence>
<feature type="chain" id="PRO_5046376002" description="Mannosyl-glycoprotein endo-beta-N-acetylglucosamidase-like domain-containing protein" evidence="2">
    <location>
        <begin position="21"/>
        <end position="354"/>
    </location>
</feature>
<comment type="caution">
    <text evidence="4">The sequence shown here is derived from an EMBL/GenBank/DDBJ whole genome shotgun (WGS) entry which is preliminary data.</text>
</comment>
<name>A0ABP9FMU0_9ACTN</name>
<keyword evidence="2" id="KW-0732">Signal</keyword>
<dbReference type="InterPro" id="IPR036366">
    <property type="entry name" value="PGBDSf"/>
</dbReference>
<dbReference type="InterPro" id="IPR036365">
    <property type="entry name" value="PGBD-like_sf"/>
</dbReference>
<dbReference type="Pfam" id="PF01832">
    <property type="entry name" value="Glucosaminidase"/>
    <property type="match status" value="1"/>
</dbReference>
<protein>
    <recommendedName>
        <fullName evidence="3">Mannosyl-glycoprotein endo-beta-N-acetylglucosamidase-like domain-containing protein</fullName>
    </recommendedName>
</protein>
<dbReference type="SMART" id="SM00047">
    <property type="entry name" value="LYZ2"/>
    <property type="match status" value="1"/>
</dbReference>
<dbReference type="Proteomes" id="UP001501521">
    <property type="component" value="Unassembled WGS sequence"/>
</dbReference>
<dbReference type="PANTHER" id="PTHR33308">
    <property type="entry name" value="PEPTIDOGLYCAN HYDROLASE FLGJ"/>
    <property type="match status" value="1"/>
</dbReference>
<evidence type="ECO:0000313" key="4">
    <source>
        <dbReference type="EMBL" id="GAA4905181.1"/>
    </source>
</evidence>
<gene>
    <name evidence="4" type="ORF">GCM10025789_25610</name>
</gene>
<dbReference type="Pfam" id="PF01471">
    <property type="entry name" value="PG_binding_1"/>
    <property type="match status" value="2"/>
</dbReference>
<reference evidence="5" key="1">
    <citation type="journal article" date="2019" name="Int. J. Syst. Evol. Microbiol.">
        <title>The Global Catalogue of Microorganisms (GCM) 10K type strain sequencing project: providing services to taxonomists for standard genome sequencing and annotation.</title>
        <authorList>
            <consortium name="The Broad Institute Genomics Platform"/>
            <consortium name="The Broad Institute Genome Sequencing Center for Infectious Disease"/>
            <person name="Wu L."/>
            <person name="Ma J."/>
        </authorList>
    </citation>
    <scope>NUCLEOTIDE SEQUENCE [LARGE SCALE GENOMIC DNA]</scope>
    <source>
        <strain evidence="5">JCM 19125</strain>
    </source>
</reference>
<organism evidence="4 5">
    <name type="scientific">Tessaracoccus lubricantis</name>
    <dbReference type="NCBI Taxonomy" id="545543"/>
    <lineage>
        <taxon>Bacteria</taxon>
        <taxon>Bacillati</taxon>
        <taxon>Actinomycetota</taxon>
        <taxon>Actinomycetes</taxon>
        <taxon>Propionibacteriales</taxon>
        <taxon>Propionibacteriaceae</taxon>
        <taxon>Tessaracoccus</taxon>
    </lineage>
</organism>
<feature type="signal peptide" evidence="2">
    <location>
        <begin position="1"/>
        <end position="20"/>
    </location>
</feature>
<evidence type="ECO:0000259" key="3">
    <source>
        <dbReference type="SMART" id="SM00047"/>
    </source>
</evidence>
<proteinExistence type="predicted"/>